<dbReference type="InterPro" id="IPR050382">
    <property type="entry name" value="MFS_Na/Anion_cotransporter"/>
</dbReference>
<keyword evidence="3 5" id="KW-1133">Transmembrane helix</keyword>
<feature type="transmembrane region" description="Helical" evidence="5">
    <location>
        <begin position="252"/>
        <end position="277"/>
    </location>
</feature>
<dbReference type="InterPro" id="IPR011701">
    <property type="entry name" value="MFS"/>
</dbReference>
<evidence type="ECO:0000256" key="1">
    <source>
        <dbReference type="ARBA" id="ARBA00004141"/>
    </source>
</evidence>
<dbReference type="SUPFAM" id="SSF103473">
    <property type="entry name" value="MFS general substrate transporter"/>
    <property type="match status" value="1"/>
</dbReference>
<comment type="caution">
    <text evidence="7">The sequence shown here is derived from an EMBL/GenBank/DDBJ whole genome shotgun (WGS) entry which is preliminary data.</text>
</comment>
<evidence type="ECO:0000259" key="6">
    <source>
        <dbReference type="PROSITE" id="PS50850"/>
    </source>
</evidence>
<evidence type="ECO:0000256" key="4">
    <source>
        <dbReference type="ARBA" id="ARBA00023136"/>
    </source>
</evidence>
<keyword evidence="4 5" id="KW-0472">Membrane</keyword>
<dbReference type="EMBL" id="JAPTSV010000010">
    <property type="protein sequence ID" value="KAJ1523247.1"/>
    <property type="molecule type" value="Genomic_DNA"/>
</dbReference>
<gene>
    <name evidence="7" type="ORF">ONE63_001129</name>
</gene>
<dbReference type="Pfam" id="PF07690">
    <property type="entry name" value="MFS_1"/>
    <property type="match status" value="1"/>
</dbReference>
<feature type="transmembrane region" description="Helical" evidence="5">
    <location>
        <begin position="21"/>
        <end position="45"/>
    </location>
</feature>
<organism evidence="7 8">
    <name type="scientific">Megalurothrips usitatus</name>
    <name type="common">bean blossom thrips</name>
    <dbReference type="NCBI Taxonomy" id="439358"/>
    <lineage>
        <taxon>Eukaryota</taxon>
        <taxon>Metazoa</taxon>
        <taxon>Ecdysozoa</taxon>
        <taxon>Arthropoda</taxon>
        <taxon>Hexapoda</taxon>
        <taxon>Insecta</taxon>
        <taxon>Pterygota</taxon>
        <taxon>Neoptera</taxon>
        <taxon>Paraneoptera</taxon>
        <taxon>Thysanoptera</taxon>
        <taxon>Terebrantia</taxon>
        <taxon>Thripoidea</taxon>
        <taxon>Thripidae</taxon>
        <taxon>Megalurothrips</taxon>
    </lineage>
</organism>
<accession>A0AAV7XC56</accession>
<feature type="transmembrane region" description="Helical" evidence="5">
    <location>
        <begin position="383"/>
        <end position="402"/>
    </location>
</feature>
<dbReference type="PANTHER" id="PTHR11662">
    <property type="entry name" value="SOLUTE CARRIER FAMILY 17"/>
    <property type="match status" value="1"/>
</dbReference>
<reference evidence="7" key="1">
    <citation type="submission" date="2022-12" db="EMBL/GenBank/DDBJ databases">
        <title>Chromosome-level genome assembly of the bean flower thrips Megalurothrips usitatus.</title>
        <authorList>
            <person name="Ma L."/>
            <person name="Liu Q."/>
            <person name="Li H."/>
            <person name="Cai W."/>
        </authorList>
    </citation>
    <scope>NUCLEOTIDE SEQUENCE</scope>
    <source>
        <strain evidence="7">Cailab_2022a</strain>
    </source>
</reference>
<dbReference type="PANTHER" id="PTHR11662:SF399">
    <property type="entry name" value="FI19708P1-RELATED"/>
    <property type="match status" value="1"/>
</dbReference>
<protein>
    <recommendedName>
        <fullName evidence="6">Major facilitator superfamily (MFS) profile domain-containing protein</fullName>
    </recommendedName>
</protein>
<feature type="transmembrane region" description="Helical" evidence="5">
    <location>
        <begin position="422"/>
        <end position="443"/>
    </location>
</feature>
<feature type="transmembrane region" description="Helical" evidence="5">
    <location>
        <begin position="352"/>
        <end position="376"/>
    </location>
</feature>
<dbReference type="GO" id="GO:0016020">
    <property type="term" value="C:membrane"/>
    <property type="evidence" value="ECO:0007669"/>
    <property type="project" value="UniProtKB-SubCell"/>
</dbReference>
<evidence type="ECO:0000256" key="3">
    <source>
        <dbReference type="ARBA" id="ARBA00022989"/>
    </source>
</evidence>
<sequence length="507" mass="53681">MGRAEAATSSVAGYGVGWRHVQVGIMFVAACFAITMRVCLSVAVVDMTGPDTGDGQQRFNWDPTEKSAVLGSFLWGYMCTQVVGGALSARGRASLMLAGALGFSGLLTAALPFVATSGGALAVAASRVGCGIIQGVLYPSSYTLLGRWVPPDERSRGGSLLLASQPLGNILAMGMSGWLATSWGWPSIFYVFGLSGVVIAALILLVSADSPHTHPRISQAERDFILKAISAGSTQRPRLAVPWGAMLTSRAVLVALVAHVGYLWGYWVVVACTPSFFNNLLDVGLEWNGLLSAAPHVSTLVCSFLFGWLGDVFEARRLMSRTVNRKLFNTIGQCGPGLLCVVIAALGTANPYISVALLVVAGGLMSGCYNGGLITFVDIAPNFSGICFGMGNTIGSFISAFAPYAEGAFVDRNDPMPGWSKVFYLTAAVYLLLNLAFCIWGTAELQTWNDPSANTSRPSALKSYGGLETKDRPLTDLRCTTDNGEDLLKSRTLKAVFGSMAVHKCYV</sequence>
<dbReference type="InterPro" id="IPR020846">
    <property type="entry name" value="MFS_dom"/>
</dbReference>
<feature type="transmembrane region" description="Helical" evidence="5">
    <location>
        <begin position="68"/>
        <end position="88"/>
    </location>
</feature>
<feature type="transmembrane region" description="Helical" evidence="5">
    <location>
        <begin position="327"/>
        <end position="346"/>
    </location>
</feature>
<dbReference type="Proteomes" id="UP001075354">
    <property type="component" value="Chromosome 10"/>
</dbReference>
<keyword evidence="2 5" id="KW-0812">Transmembrane</keyword>
<dbReference type="PROSITE" id="PS51257">
    <property type="entry name" value="PROKAR_LIPOPROTEIN"/>
    <property type="match status" value="1"/>
</dbReference>
<dbReference type="PROSITE" id="PS50850">
    <property type="entry name" value="MFS"/>
    <property type="match status" value="1"/>
</dbReference>
<dbReference type="Gene3D" id="1.20.1250.20">
    <property type="entry name" value="MFS general substrate transporter like domains"/>
    <property type="match status" value="2"/>
</dbReference>
<dbReference type="FunFam" id="1.20.1250.20:FF:000532">
    <property type="entry name" value="SLC (SoLute Carrier) homolog"/>
    <property type="match status" value="1"/>
</dbReference>
<evidence type="ECO:0000313" key="7">
    <source>
        <dbReference type="EMBL" id="KAJ1523247.1"/>
    </source>
</evidence>
<dbReference type="GO" id="GO:0022857">
    <property type="term" value="F:transmembrane transporter activity"/>
    <property type="evidence" value="ECO:0007669"/>
    <property type="project" value="InterPro"/>
</dbReference>
<evidence type="ECO:0000313" key="8">
    <source>
        <dbReference type="Proteomes" id="UP001075354"/>
    </source>
</evidence>
<proteinExistence type="predicted"/>
<dbReference type="GO" id="GO:0006820">
    <property type="term" value="P:monoatomic anion transport"/>
    <property type="evidence" value="ECO:0007669"/>
    <property type="project" value="TreeGrafter"/>
</dbReference>
<feature type="domain" description="Major facilitator superfamily (MFS) profile" evidence="6">
    <location>
        <begin position="27"/>
        <end position="446"/>
    </location>
</feature>
<dbReference type="InterPro" id="IPR036259">
    <property type="entry name" value="MFS_trans_sf"/>
</dbReference>
<feature type="transmembrane region" description="Helical" evidence="5">
    <location>
        <begin position="95"/>
        <end position="114"/>
    </location>
</feature>
<name>A0AAV7XC56_9NEOP</name>
<evidence type="ECO:0000256" key="5">
    <source>
        <dbReference type="SAM" id="Phobius"/>
    </source>
</evidence>
<comment type="subcellular location">
    <subcellularLocation>
        <location evidence="1">Membrane</location>
        <topology evidence="1">Multi-pass membrane protein</topology>
    </subcellularLocation>
</comment>
<dbReference type="AlphaFoldDB" id="A0AAV7XC56"/>
<feature type="transmembrane region" description="Helical" evidence="5">
    <location>
        <begin position="297"/>
        <end position="315"/>
    </location>
</feature>
<feature type="transmembrane region" description="Helical" evidence="5">
    <location>
        <begin position="187"/>
        <end position="206"/>
    </location>
</feature>
<evidence type="ECO:0000256" key="2">
    <source>
        <dbReference type="ARBA" id="ARBA00022692"/>
    </source>
</evidence>
<keyword evidence="8" id="KW-1185">Reference proteome</keyword>